<reference evidence="1 2" key="1">
    <citation type="submission" date="2010-04" db="EMBL/GenBank/DDBJ databases">
        <authorList>
            <person name="Qin X."/>
            <person name="Bachman B."/>
            <person name="Battles P."/>
            <person name="Bell A."/>
            <person name="Bess C."/>
            <person name="Bickham C."/>
            <person name="Chaboub L."/>
            <person name="Chen D."/>
            <person name="Coyle M."/>
            <person name="Deiros D.R."/>
            <person name="Dinh H."/>
            <person name="Forbes L."/>
            <person name="Fowler G."/>
            <person name="Francisco L."/>
            <person name="Fu Q."/>
            <person name="Gubbala S."/>
            <person name="Hale W."/>
            <person name="Han Y."/>
            <person name="Hemphill L."/>
            <person name="Highlander S.K."/>
            <person name="Hirani K."/>
            <person name="Hogues M."/>
            <person name="Jackson L."/>
            <person name="Jakkamsetti A."/>
            <person name="Javaid M."/>
            <person name="Jiang H."/>
            <person name="Korchina V."/>
            <person name="Kovar C."/>
            <person name="Lara F."/>
            <person name="Lee S."/>
            <person name="Mata R."/>
            <person name="Mathew T."/>
            <person name="Moen C."/>
            <person name="Morales K."/>
            <person name="Munidasa M."/>
            <person name="Nazareth L."/>
            <person name="Ngo R."/>
            <person name="Nguyen L."/>
            <person name="Okwuonu G."/>
            <person name="Ongeri F."/>
            <person name="Patil S."/>
            <person name="Petrosino J."/>
            <person name="Pham C."/>
            <person name="Pham P."/>
            <person name="Pu L.-L."/>
            <person name="Puazo M."/>
            <person name="Raj R."/>
            <person name="Reid J."/>
            <person name="Rouhana J."/>
            <person name="Saada N."/>
            <person name="Shang Y."/>
            <person name="Simmons D."/>
            <person name="Thornton R."/>
            <person name="Warren J."/>
            <person name="Weissenberger G."/>
            <person name="Zhang J."/>
            <person name="Zhang L."/>
            <person name="Zhou C."/>
            <person name="Zhu D."/>
            <person name="Muzny D."/>
            <person name="Worley K."/>
            <person name="Gibbs R."/>
        </authorList>
    </citation>
    <scope>NUCLEOTIDE SEQUENCE [LARGE SCALE GENOMIC DNA]</scope>
    <source>
        <strain evidence="1 2">ATCC 49957</strain>
    </source>
</reference>
<sequence>MAMPPHPDLPPLPEDARPLAERVHAVLRDAIVTGLLAPGGRLSERGL</sequence>
<evidence type="ECO:0000313" key="1">
    <source>
        <dbReference type="EMBL" id="EFH12442.1"/>
    </source>
</evidence>
<dbReference type="EMBL" id="ADVL01000219">
    <property type="protein sequence ID" value="EFH12442.1"/>
    <property type="molecule type" value="Genomic_DNA"/>
</dbReference>
<feature type="non-terminal residue" evidence="1">
    <location>
        <position position="47"/>
    </location>
</feature>
<protein>
    <submittedName>
        <fullName evidence="1">Uncharacterized protein</fullName>
    </submittedName>
</protein>
<gene>
    <name evidence="1" type="ORF">HMPREF0731_1340</name>
</gene>
<dbReference type="Gene3D" id="1.10.10.10">
    <property type="entry name" value="Winged helix-like DNA-binding domain superfamily/Winged helix DNA-binding domain"/>
    <property type="match status" value="1"/>
</dbReference>
<dbReference type="AlphaFoldDB" id="D5RJT0"/>
<accession>D5RJT0</accession>
<organism evidence="1 2">
    <name type="scientific">Pseudoroseomonas cervicalis ATCC 49957</name>
    <dbReference type="NCBI Taxonomy" id="525371"/>
    <lineage>
        <taxon>Bacteria</taxon>
        <taxon>Pseudomonadati</taxon>
        <taxon>Pseudomonadota</taxon>
        <taxon>Alphaproteobacteria</taxon>
        <taxon>Acetobacterales</taxon>
        <taxon>Roseomonadaceae</taxon>
        <taxon>Roseomonas</taxon>
    </lineage>
</organism>
<evidence type="ECO:0000313" key="2">
    <source>
        <dbReference type="Proteomes" id="UP000005324"/>
    </source>
</evidence>
<dbReference type="InterPro" id="IPR036388">
    <property type="entry name" value="WH-like_DNA-bd_sf"/>
</dbReference>
<proteinExistence type="predicted"/>
<dbReference type="HOGENOM" id="CLU_3177498_0_0_5"/>
<comment type="caution">
    <text evidence="1">The sequence shown here is derived from an EMBL/GenBank/DDBJ whole genome shotgun (WGS) entry which is preliminary data.</text>
</comment>
<name>D5RJT0_9PROT</name>
<keyword evidence="2" id="KW-1185">Reference proteome</keyword>
<dbReference type="Proteomes" id="UP000005324">
    <property type="component" value="Unassembled WGS sequence"/>
</dbReference>